<dbReference type="InterPro" id="IPR011991">
    <property type="entry name" value="ArsR-like_HTH"/>
</dbReference>
<dbReference type="Pfam" id="PF14213">
    <property type="entry name" value="DUF4325"/>
    <property type="match status" value="1"/>
</dbReference>
<dbReference type="Proteomes" id="UP001556709">
    <property type="component" value="Unassembled WGS sequence"/>
</dbReference>
<evidence type="ECO:0000313" key="2">
    <source>
        <dbReference type="EMBL" id="MEX0468783.1"/>
    </source>
</evidence>
<accession>A0ABV3TAY0</accession>
<comment type="caution">
    <text evidence="2">The sequence shown here is derived from an EMBL/GenBank/DDBJ whole genome shotgun (WGS) entry which is preliminary data.</text>
</comment>
<reference evidence="2 3" key="1">
    <citation type="submission" date="2024-02" db="EMBL/GenBank/DDBJ databases">
        <title>New especies of Spiribacter isolated from saline water.</title>
        <authorList>
            <person name="Leon M.J."/>
            <person name="De La Haba R."/>
            <person name="Sanchez-Porro C."/>
            <person name="Ventosa A."/>
        </authorList>
    </citation>
    <scope>NUCLEOTIDE SEQUENCE [LARGE SCALE GENOMIC DNA]</scope>
    <source>
        <strain evidence="3">ag22IC6-390</strain>
    </source>
</reference>
<evidence type="ECO:0000259" key="1">
    <source>
        <dbReference type="Pfam" id="PF14213"/>
    </source>
</evidence>
<name>A0ABV3TAY0_9GAMM</name>
<dbReference type="CDD" id="cd00090">
    <property type="entry name" value="HTH_ARSR"/>
    <property type="match status" value="1"/>
</dbReference>
<keyword evidence="3" id="KW-1185">Reference proteome</keyword>
<dbReference type="SUPFAM" id="SSF55874">
    <property type="entry name" value="ATPase domain of HSP90 chaperone/DNA topoisomerase II/histidine kinase"/>
    <property type="match status" value="1"/>
</dbReference>
<organism evidence="2 3">
    <name type="scientific">Spiribacter pallidus</name>
    <dbReference type="NCBI Taxonomy" id="1987936"/>
    <lineage>
        <taxon>Bacteria</taxon>
        <taxon>Pseudomonadati</taxon>
        <taxon>Pseudomonadota</taxon>
        <taxon>Gammaproteobacteria</taxon>
        <taxon>Chromatiales</taxon>
        <taxon>Ectothiorhodospiraceae</taxon>
        <taxon>Spiribacter</taxon>
    </lineage>
</organism>
<dbReference type="Gene3D" id="3.30.565.10">
    <property type="entry name" value="Histidine kinase-like ATPase, C-terminal domain"/>
    <property type="match status" value="1"/>
</dbReference>
<dbReference type="InterPro" id="IPR025474">
    <property type="entry name" value="DUF4325"/>
</dbReference>
<dbReference type="InterPro" id="IPR036388">
    <property type="entry name" value="WH-like_DNA-bd_sf"/>
</dbReference>
<feature type="domain" description="DUF4325" evidence="1">
    <location>
        <begin position="277"/>
        <end position="331"/>
    </location>
</feature>
<dbReference type="Gene3D" id="1.10.10.10">
    <property type="entry name" value="Winged helix-like DNA-binding domain superfamily/Winged helix DNA-binding domain"/>
    <property type="match status" value="1"/>
</dbReference>
<protein>
    <submittedName>
        <fullName evidence="2">DUF4325 domain-containing protein</fullName>
    </submittedName>
</protein>
<dbReference type="EMBL" id="JBAKFM010000001">
    <property type="protein sequence ID" value="MEX0468783.1"/>
    <property type="molecule type" value="Genomic_DNA"/>
</dbReference>
<gene>
    <name evidence="2" type="ORF">V6X73_03435</name>
</gene>
<proteinExistence type="predicted"/>
<dbReference type="RefSeq" id="WP_367957687.1">
    <property type="nucleotide sequence ID" value="NZ_JBAKFK010000001.1"/>
</dbReference>
<evidence type="ECO:0000313" key="3">
    <source>
        <dbReference type="Proteomes" id="UP001556709"/>
    </source>
</evidence>
<dbReference type="InterPro" id="IPR036890">
    <property type="entry name" value="HATPase_C_sf"/>
</dbReference>
<sequence>MNKVRARGESIRQFIFEQIGDHHHDIAAVTAEHFGISRQAVNKHLQRLVEEKALVAHGETKARRYALRPLDIWHKTYPIEGKLTEDGVWRSDIGPAFEHLPENIRDIWHYGFTEMFNNVIDHAQASSVTVHFKRTAMASELMIIDDGMGIFRKIQDALGLLDERHAVLELAKGKFTTDPFNHSGEGIFFTSRMFDCFDIISGDVYFTHHFEADEDWILEAGNVSGTQVWMKINNHTARNVKKVFDQYTAGDDFGFDKTVVPVQLAQYGDDKLVSRSQAKRLLARVDRFKVVILDFEGVETIGQAFADEVFRVFTHKHPQIDLVHIHTTDAVMRMIKRATAGGYPPEN</sequence>